<keyword evidence="3" id="KW-0695">RNA-directed DNA polymerase</keyword>
<organism evidence="3 4">
    <name type="scientific">Tanacetum coccineum</name>
    <dbReference type="NCBI Taxonomy" id="301880"/>
    <lineage>
        <taxon>Eukaryota</taxon>
        <taxon>Viridiplantae</taxon>
        <taxon>Streptophyta</taxon>
        <taxon>Embryophyta</taxon>
        <taxon>Tracheophyta</taxon>
        <taxon>Spermatophyta</taxon>
        <taxon>Magnoliopsida</taxon>
        <taxon>eudicotyledons</taxon>
        <taxon>Gunneridae</taxon>
        <taxon>Pentapetalae</taxon>
        <taxon>asterids</taxon>
        <taxon>campanulids</taxon>
        <taxon>Asterales</taxon>
        <taxon>Asteraceae</taxon>
        <taxon>Asteroideae</taxon>
        <taxon>Anthemideae</taxon>
        <taxon>Anthemidinae</taxon>
        <taxon>Tanacetum</taxon>
    </lineage>
</organism>
<sequence>MSTRSQTRNRNRRQQQQTPPFVVEPFNLEEPIPNQTIVTIADRTMEELLRAPTEGYGEAIVLPEINADHFEIKTNLLQLVQANPFHGLENENPHAHINSFKRITSTLRFRNVPNDVIKLMMFPYSLEGATKTCEAWERFKGMLRSCPHHGFSELTQVDTFYNGLNENEQDSLNATAGGNLLSKTTREALNIIENKSKVRYSRNKTNASRVNSRENVSKTDERIDKLADQLSTLVEIVSNKVVFPSVPVKAVEENCVTCGGAHAWYNCPATDNNQNVCVTTGTYNQQAPPNRVSNQMAPPGFALVQNNAQNRNFNNQGQGNNFNRGNNFQNQGFQGQVNHASNYQNQGFQNQPFQVPNNQVNDFQMIFQIRITRSL</sequence>
<dbReference type="PANTHER" id="PTHR33223">
    <property type="entry name" value="CCHC-TYPE DOMAIN-CONTAINING PROTEIN"/>
    <property type="match status" value="1"/>
</dbReference>
<evidence type="ECO:0000313" key="4">
    <source>
        <dbReference type="Proteomes" id="UP001151760"/>
    </source>
</evidence>
<evidence type="ECO:0000256" key="1">
    <source>
        <dbReference type="SAM" id="MobiDB-lite"/>
    </source>
</evidence>
<dbReference type="Proteomes" id="UP001151760">
    <property type="component" value="Unassembled WGS sequence"/>
</dbReference>
<dbReference type="EMBL" id="BQNB010019248">
    <property type="protein sequence ID" value="GJT83277.1"/>
    <property type="molecule type" value="Genomic_DNA"/>
</dbReference>
<protein>
    <submittedName>
        <fullName evidence="3">Reverse transcriptase domain-containing protein</fullName>
    </submittedName>
</protein>
<comment type="caution">
    <text evidence="3">The sequence shown here is derived from an EMBL/GenBank/DDBJ whole genome shotgun (WGS) entry which is preliminary data.</text>
</comment>
<evidence type="ECO:0000259" key="2">
    <source>
        <dbReference type="Pfam" id="PF03732"/>
    </source>
</evidence>
<feature type="domain" description="Retrotransposon gag" evidence="2">
    <location>
        <begin position="83"/>
        <end position="166"/>
    </location>
</feature>
<dbReference type="InterPro" id="IPR005162">
    <property type="entry name" value="Retrotrans_gag_dom"/>
</dbReference>
<dbReference type="PANTHER" id="PTHR33223:SF11">
    <property type="entry name" value="ELEMENT PROTEIN, PUTATIVE-RELATED"/>
    <property type="match status" value="1"/>
</dbReference>
<keyword evidence="3" id="KW-0808">Transferase</keyword>
<proteinExistence type="predicted"/>
<evidence type="ECO:0000313" key="3">
    <source>
        <dbReference type="EMBL" id="GJT83277.1"/>
    </source>
</evidence>
<gene>
    <name evidence="3" type="ORF">Tco_1057619</name>
</gene>
<reference evidence="3" key="1">
    <citation type="journal article" date="2022" name="Int. J. Mol. Sci.">
        <title>Draft Genome of Tanacetum Coccineum: Genomic Comparison of Closely Related Tanacetum-Family Plants.</title>
        <authorList>
            <person name="Yamashiro T."/>
            <person name="Shiraishi A."/>
            <person name="Nakayama K."/>
            <person name="Satake H."/>
        </authorList>
    </citation>
    <scope>NUCLEOTIDE SEQUENCE</scope>
</reference>
<keyword evidence="4" id="KW-1185">Reference proteome</keyword>
<name>A0ABQ5H7R0_9ASTR</name>
<dbReference type="GO" id="GO:0003964">
    <property type="term" value="F:RNA-directed DNA polymerase activity"/>
    <property type="evidence" value="ECO:0007669"/>
    <property type="project" value="UniProtKB-KW"/>
</dbReference>
<dbReference type="Pfam" id="PF03732">
    <property type="entry name" value="Retrotrans_gag"/>
    <property type="match status" value="1"/>
</dbReference>
<reference evidence="3" key="2">
    <citation type="submission" date="2022-01" db="EMBL/GenBank/DDBJ databases">
        <authorList>
            <person name="Yamashiro T."/>
            <person name="Shiraishi A."/>
            <person name="Satake H."/>
            <person name="Nakayama K."/>
        </authorList>
    </citation>
    <scope>NUCLEOTIDE SEQUENCE</scope>
</reference>
<keyword evidence="3" id="KW-0548">Nucleotidyltransferase</keyword>
<feature type="region of interest" description="Disordered" evidence="1">
    <location>
        <begin position="311"/>
        <end position="334"/>
    </location>
</feature>
<accession>A0ABQ5H7R0</accession>
<feature type="region of interest" description="Disordered" evidence="1">
    <location>
        <begin position="1"/>
        <end position="22"/>
    </location>
</feature>